<dbReference type="KEGG" id="dmm:dnm_072270"/>
<evidence type="ECO:0000256" key="1">
    <source>
        <dbReference type="SAM" id="MobiDB-lite"/>
    </source>
</evidence>
<sequence>MRDQVYNFTSDPVKYFRRDFKPGPAKGQTRNASSDCAGRVSKVQKMKPDTSLNAVCPPCMA</sequence>
<evidence type="ECO:0000313" key="2">
    <source>
        <dbReference type="EMBL" id="QTA91162.1"/>
    </source>
</evidence>
<gene>
    <name evidence="2" type="ORF">dnm_072270</name>
</gene>
<accession>A0A975BT69</accession>
<organism evidence="2 3">
    <name type="scientific">Desulfonema magnum</name>
    <dbReference type="NCBI Taxonomy" id="45655"/>
    <lineage>
        <taxon>Bacteria</taxon>
        <taxon>Pseudomonadati</taxon>
        <taxon>Thermodesulfobacteriota</taxon>
        <taxon>Desulfobacteria</taxon>
        <taxon>Desulfobacterales</taxon>
        <taxon>Desulfococcaceae</taxon>
        <taxon>Desulfonema</taxon>
    </lineage>
</organism>
<protein>
    <submittedName>
        <fullName evidence="2">Uncharacterized protein</fullName>
    </submittedName>
</protein>
<proteinExistence type="predicted"/>
<feature type="region of interest" description="Disordered" evidence="1">
    <location>
        <begin position="19"/>
        <end position="42"/>
    </location>
</feature>
<evidence type="ECO:0000313" key="3">
    <source>
        <dbReference type="Proteomes" id="UP000663722"/>
    </source>
</evidence>
<keyword evidence="3" id="KW-1185">Reference proteome</keyword>
<dbReference type="AlphaFoldDB" id="A0A975BT69"/>
<name>A0A975BT69_9BACT</name>
<dbReference type="Proteomes" id="UP000663722">
    <property type="component" value="Chromosome"/>
</dbReference>
<dbReference type="EMBL" id="CP061800">
    <property type="protein sequence ID" value="QTA91162.1"/>
    <property type="molecule type" value="Genomic_DNA"/>
</dbReference>
<reference evidence="2" key="1">
    <citation type="journal article" date="2021" name="Microb. Physiol.">
        <title>Proteogenomic Insights into the Physiology of Marine, Sulfate-Reducing, Filamentous Desulfonema limicola and Desulfonema magnum.</title>
        <authorList>
            <person name="Schnaars V."/>
            <person name="Wohlbrand L."/>
            <person name="Scheve S."/>
            <person name="Hinrichs C."/>
            <person name="Reinhardt R."/>
            <person name="Rabus R."/>
        </authorList>
    </citation>
    <scope>NUCLEOTIDE SEQUENCE</scope>
    <source>
        <strain evidence="2">4be13</strain>
    </source>
</reference>